<dbReference type="SUPFAM" id="SSF81324">
    <property type="entry name" value="Voltage-gated potassium channels"/>
    <property type="match status" value="2"/>
</dbReference>
<keyword evidence="3 12" id="KW-0813">Transport</keyword>
<proteinExistence type="inferred from homology"/>
<dbReference type="Pfam" id="PF07885">
    <property type="entry name" value="Ion_trans_2"/>
    <property type="match status" value="2"/>
</dbReference>
<evidence type="ECO:0000256" key="12">
    <source>
        <dbReference type="RuleBase" id="RU003857"/>
    </source>
</evidence>
<dbReference type="PANTHER" id="PTHR11003:SF350">
    <property type="entry name" value="POTASSIUM CHANNEL DOMAIN-CONTAINING PROTEIN"/>
    <property type="match status" value="1"/>
</dbReference>
<evidence type="ECO:0000256" key="7">
    <source>
        <dbReference type="ARBA" id="ARBA00022958"/>
    </source>
</evidence>
<organism evidence="15 16">
    <name type="scientific">Callorhinchus milii</name>
    <name type="common">Ghost shark</name>
    <dbReference type="NCBI Taxonomy" id="7868"/>
    <lineage>
        <taxon>Eukaryota</taxon>
        <taxon>Metazoa</taxon>
        <taxon>Chordata</taxon>
        <taxon>Craniata</taxon>
        <taxon>Vertebrata</taxon>
        <taxon>Chondrichthyes</taxon>
        <taxon>Holocephali</taxon>
        <taxon>Chimaeriformes</taxon>
        <taxon>Callorhinchidae</taxon>
        <taxon>Callorhinchus</taxon>
    </lineage>
</organism>
<dbReference type="GeneTree" id="ENSGT00940000159813"/>
<keyword evidence="6" id="KW-0631">Potassium channel</keyword>
<reference evidence="16" key="3">
    <citation type="journal article" date="2014" name="Nature">
        <title>Elephant shark genome provides unique insights into gnathostome evolution.</title>
        <authorList>
            <consortium name="International Elephant Shark Genome Sequencing Consortium"/>
            <person name="Venkatesh B."/>
            <person name="Lee A.P."/>
            <person name="Ravi V."/>
            <person name="Maurya A.K."/>
            <person name="Lian M.M."/>
            <person name="Swann J.B."/>
            <person name="Ohta Y."/>
            <person name="Flajnik M.F."/>
            <person name="Sutoh Y."/>
            <person name="Kasahara M."/>
            <person name="Hoon S."/>
            <person name="Gangu V."/>
            <person name="Roy S.W."/>
            <person name="Irimia M."/>
            <person name="Korzh V."/>
            <person name="Kondrychyn I."/>
            <person name="Lim Z.W."/>
            <person name="Tay B.H."/>
            <person name="Tohari S."/>
            <person name="Kong K.W."/>
            <person name="Ho S."/>
            <person name="Lorente-Galdos B."/>
            <person name="Quilez J."/>
            <person name="Marques-Bonet T."/>
            <person name="Raney B.J."/>
            <person name="Ingham P.W."/>
            <person name="Tay A."/>
            <person name="Hillier L.W."/>
            <person name="Minx P."/>
            <person name="Boehm T."/>
            <person name="Wilson R.K."/>
            <person name="Brenner S."/>
            <person name="Warren W.C."/>
        </authorList>
    </citation>
    <scope>NUCLEOTIDE SEQUENCE [LARGE SCALE GENOMIC DNA]</scope>
</reference>
<keyword evidence="10 13" id="KW-0472">Membrane</keyword>
<evidence type="ECO:0000313" key="16">
    <source>
        <dbReference type="Proteomes" id="UP000314986"/>
    </source>
</evidence>
<evidence type="ECO:0000313" key="15">
    <source>
        <dbReference type="Ensembl" id="ENSCMIP00000002782.1"/>
    </source>
</evidence>
<reference evidence="16" key="2">
    <citation type="journal article" date="2007" name="PLoS Biol.">
        <title>Survey sequencing and comparative analysis of the elephant shark (Callorhinchus milii) genome.</title>
        <authorList>
            <person name="Venkatesh B."/>
            <person name="Kirkness E.F."/>
            <person name="Loh Y.H."/>
            <person name="Halpern A.L."/>
            <person name="Lee A.P."/>
            <person name="Johnson J."/>
            <person name="Dandona N."/>
            <person name="Viswanathan L.D."/>
            <person name="Tay A."/>
            <person name="Venter J.C."/>
            <person name="Strausberg R.L."/>
            <person name="Brenner S."/>
        </authorList>
    </citation>
    <scope>NUCLEOTIDE SEQUENCE [LARGE SCALE GENOMIC DNA]</scope>
</reference>
<dbReference type="InterPro" id="IPR003280">
    <property type="entry name" value="2pore_dom_K_chnl"/>
</dbReference>
<dbReference type="Gene3D" id="1.10.287.70">
    <property type="match status" value="1"/>
</dbReference>
<reference evidence="16" key="1">
    <citation type="journal article" date="2006" name="Science">
        <title>Ancient noncoding elements conserved in the human genome.</title>
        <authorList>
            <person name="Venkatesh B."/>
            <person name="Kirkness E.F."/>
            <person name="Loh Y.H."/>
            <person name="Halpern A.L."/>
            <person name="Lee A.P."/>
            <person name="Johnson J."/>
            <person name="Dandona N."/>
            <person name="Viswanathan L.D."/>
            <person name="Tay A."/>
            <person name="Venter J.C."/>
            <person name="Strausberg R.L."/>
            <person name="Brenner S."/>
        </authorList>
    </citation>
    <scope>NUCLEOTIDE SEQUENCE [LARGE SCALE GENOMIC DNA]</scope>
</reference>
<keyword evidence="5 12" id="KW-0812">Transmembrane</keyword>
<feature type="domain" description="Potassium channel" evidence="14">
    <location>
        <begin position="86"/>
        <end position="143"/>
    </location>
</feature>
<dbReference type="GO" id="GO:0005886">
    <property type="term" value="C:plasma membrane"/>
    <property type="evidence" value="ECO:0007669"/>
    <property type="project" value="TreeGrafter"/>
</dbReference>
<dbReference type="InterPro" id="IPR003092">
    <property type="entry name" value="2pore_dom_K_chnl_TASK"/>
</dbReference>
<keyword evidence="4" id="KW-0633">Potassium transport</keyword>
<keyword evidence="16" id="KW-1185">Reference proteome</keyword>
<evidence type="ECO:0000256" key="3">
    <source>
        <dbReference type="ARBA" id="ARBA00022448"/>
    </source>
</evidence>
<dbReference type="Proteomes" id="UP000314986">
    <property type="component" value="Unassembled WGS sequence"/>
</dbReference>
<evidence type="ECO:0000256" key="13">
    <source>
        <dbReference type="SAM" id="Phobius"/>
    </source>
</evidence>
<dbReference type="OMA" id="WLALIFN"/>
<dbReference type="PRINTS" id="PR01333">
    <property type="entry name" value="2POREKCHANEL"/>
</dbReference>
<keyword evidence="7" id="KW-0630">Potassium</keyword>
<name>A0A4W3GIB7_CALMI</name>
<dbReference type="Ensembl" id="ENSCMIT00000002878.1">
    <property type="protein sequence ID" value="ENSCMIP00000002782.1"/>
    <property type="gene ID" value="ENSCMIG00000001652.1"/>
</dbReference>
<keyword evidence="11 12" id="KW-0407">Ion channel</keyword>
<evidence type="ECO:0000256" key="4">
    <source>
        <dbReference type="ARBA" id="ARBA00022538"/>
    </source>
</evidence>
<evidence type="ECO:0000256" key="5">
    <source>
        <dbReference type="ARBA" id="ARBA00022692"/>
    </source>
</evidence>
<feature type="transmembrane region" description="Helical" evidence="13">
    <location>
        <begin position="159"/>
        <end position="181"/>
    </location>
</feature>
<evidence type="ECO:0000256" key="10">
    <source>
        <dbReference type="ARBA" id="ARBA00023136"/>
    </source>
</evidence>
<evidence type="ECO:0000256" key="1">
    <source>
        <dbReference type="ARBA" id="ARBA00004141"/>
    </source>
</evidence>
<dbReference type="AlphaFoldDB" id="A0A4W3GIB7"/>
<feature type="transmembrane region" description="Helical" evidence="13">
    <location>
        <begin position="117"/>
        <end position="139"/>
    </location>
</feature>
<keyword evidence="9 12" id="KW-0406">Ion transport</keyword>
<reference evidence="15" key="4">
    <citation type="submission" date="2025-08" db="UniProtKB">
        <authorList>
            <consortium name="Ensembl"/>
        </authorList>
    </citation>
    <scope>IDENTIFICATION</scope>
</reference>
<evidence type="ECO:0000256" key="2">
    <source>
        <dbReference type="ARBA" id="ARBA00006666"/>
    </source>
</evidence>
<protein>
    <submittedName>
        <fullName evidence="15">Potassium channel subfamily K member 16-like</fullName>
    </submittedName>
</protein>
<evidence type="ECO:0000256" key="6">
    <source>
        <dbReference type="ARBA" id="ARBA00022826"/>
    </source>
</evidence>
<evidence type="ECO:0000259" key="14">
    <source>
        <dbReference type="Pfam" id="PF07885"/>
    </source>
</evidence>
<feature type="domain" description="Potassium channel" evidence="14">
    <location>
        <begin position="170"/>
        <end position="211"/>
    </location>
</feature>
<dbReference type="PRINTS" id="PR01095">
    <property type="entry name" value="TASKCHANNEL"/>
</dbReference>
<evidence type="ECO:0000256" key="9">
    <source>
        <dbReference type="ARBA" id="ARBA00023065"/>
    </source>
</evidence>
<dbReference type="GO" id="GO:0015271">
    <property type="term" value="F:outward rectifier potassium channel activity"/>
    <property type="evidence" value="ECO:0007669"/>
    <property type="project" value="TreeGrafter"/>
</dbReference>
<comment type="subcellular location">
    <subcellularLocation>
        <location evidence="1">Membrane</location>
        <topology evidence="1">Multi-pass membrane protein</topology>
    </subcellularLocation>
</comment>
<accession>A0A4W3GIB7</accession>
<dbReference type="GO" id="GO:0030322">
    <property type="term" value="P:stabilization of membrane potential"/>
    <property type="evidence" value="ECO:0007669"/>
    <property type="project" value="TreeGrafter"/>
</dbReference>
<reference evidence="15" key="5">
    <citation type="submission" date="2025-09" db="UniProtKB">
        <authorList>
            <consortium name="Ensembl"/>
        </authorList>
    </citation>
    <scope>IDENTIFICATION</scope>
</reference>
<gene>
    <name evidence="15" type="primary">kcnk17</name>
</gene>
<dbReference type="InterPro" id="IPR013099">
    <property type="entry name" value="K_chnl_dom"/>
</dbReference>
<evidence type="ECO:0000256" key="8">
    <source>
        <dbReference type="ARBA" id="ARBA00022989"/>
    </source>
</evidence>
<sequence length="238" mass="26596">FPCLGLCLTVLLLVLIYLVYLLVGAAVFQALELEEEDRTKTEVWREKFRFLENYTCLTPEAVEQFVMIEALKHGVNPIGNSSTSAHSNWDFSSSFFFVTTVVTTIGYGNLSPSTAGGQIVCVFYALFGIPLNLVVLGLVGKHLSSHVENMRTCLKTLKVLTFSLSLLIGVLVFLLIPPLVFSAVEGWSYRESIYYSFITLSTIGFGDYVIGESYIFFLKQQQLVFIQYLSCRVMAQSA</sequence>
<dbReference type="GO" id="GO:0022841">
    <property type="term" value="F:potassium ion leak channel activity"/>
    <property type="evidence" value="ECO:0007669"/>
    <property type="project" value="TreeGrafter"/>
</dbReference>
<feature type="transmembrane region" description="Helical" evidence="13">
    <location>
        <begin position="193"/>
        <end position="217"/>
    </location>
</feature>
<keyword evidence="8 13" id="KW-1133">Transmembrane helix</keyword>
<dbReference type="PANTHER" id="PTHR11003">
    <property type="entry name" value="POTASSIUM CHANNEL, SUBFAMILY K"/>
    <property type="match status" value="1"/>
</dbReference>
<evidence type="ECO:0000256" key="11">
    <source>
        <dbReference type="ARBA" id="ARBA00023303"/>
    </source>
</evidence>
<comment type="similarity">
    <text evidence="2 12">Belongs to the two pore domain potassium channel (TC 1.A.1.8) family.</text>
</comment>